<comment type="caution">
    <text evidence="3">The sequence shown here is derived from an EMBL/GenBank/DDBJ whole genome shotgun (WGS) entry which is preliminary data.</text>
</comment>
<proteinExistence type="predicted"/>
<feature type="non-terminal residue" evidence="3">
    <location>
        <position position="67"/>
    </location>
</feature>
<keyword evidence="1" id="KW-1133">Transmembrane helix</keyword>
<name>A0A2N0RY41_9GLOM</name>
<dbReference type="EMBL" id="LLXH01000627">
    <property type="protein sequence ID" value="PKC64535.1"/>
    <property type="molecule type" value="Genomic_DNA"/>
</dbReference>
<organism evidence="3 4">
    <name type="scientific">Rhizophagus irregularis</name>
    <dbReference type="NCBI Taxonomy" id="588596"/>
    <lineage>
        <taxon>Eukaryota</taxon>
        <taxon>Fungi</taxon>
        <taxon>Fungi incertae sedis</taxon>
        <taxon>Mucoromycota</taxon>
        <taxon>Glomeromycotina</taxon>
        <taxon>Glomeromycetes</taxon>
        <taxon>Glomerales</taxon>
        <taxon>Glomeraceae</taxon>
        <taxon>Rhizophagus</taxon>
    </lineage>
</organism>
<accession>A0A2N0RY41</accession>
<feature type="transmembrane region" description="Helical" evidence="1">
    <location>
        <begin position="6"/>
        <end position="36"/>
    </location>
</feature>
<dbReference type="Proteomes" id="UP000232688">
    <property type="component" value="Unassembled WGS sequence"/>
</dbReference>
<reference evidence="3 4" key="2">
    <citation type="submission" date="2017-10" db="EMBL/GenBank/DDBJ databases">
        <title>Genome analyses suggest a sexual origin of heterokaryosis in a supposedly ancient asexual fungus.</title>
        <authorList>
            <person name="Corradi N."/>
            <person name="Sedzielewska K."/>
            <person name="Noel J."/>
            <person name="Charron P."/>
            <person name="Farinelli L."/>
            <person name="Marton T."/>
            <person name="Kruger M."/>
            <person name="Pelin A."/>
            <person name="Brachmann A."/>
            <person name="Corradi N."/>
        </authorList>
    </citation>
    <scope>NUCLEOTIDE SEQUENCE [LARGE SCALE GENOMIC DNA]</scope>
    <source>
        <strain evidence="3 4">A1</strain>
    </source>
</reference>
<dbReference type="VEuPathDB" id="FungiDB:RhiirA1_421479"/>
<dbReference type="EMBL" id="LLXH01000344">
    <property type="protein sequence ID" value="PKC68237.1"/>
    <property type="molecule type" value="Genomic_DNA"/>
</dbReference>
<keyword evidence="1" id="KW-0472">Membrane</keyword>
<evidence type="ECO:0000256" key="1">
    <source>
        <dbReference type="SAM" id="Phobius"/>
    </source>
</evidence>
<evidence type="ECO:0000313" key="3">
    <source>
        <dbReference type="EMBL" id="PKC68237.1"/>
    </source>
</evidence>
<protein>
    <submittedName>
        <fullName evidence="3">Uncharacterized protein</fullName>
    </submittedName>
</protein>
<sequence length="67" mass="7723">MFQTDSIVFMVIIPFLSVARFSISFILNNLIMLGFLSNLDDSNRLKNRGTFNLKNFPGMLSYNPIKF</sequence>
<dbReference type="VEuPathDB" id="FungiDB:RhiirA1_417120"/>
<evidence type="ECO:0000313" key="2">
    <source>
        <dbReference type="EMBL" id="PKC64535.1"/>
    </source>
</evidence>
<keyword evidence="1" id="KW-0812">Transmembrane</keyword>
<gene>
    <name evidence="3" type="ORF">RhiirA1_417120</name>
    <name evidence="2" type="ORF">RhiirA1_421479</name>
</gene>
<evidence type="ECO:0000313" key="4">
    <source>
        <dbReference type="Proteomes" id="UP000232688"/>
    </source>
</evidence>
<reference evidence="3 4" key="1">
    <citation type="submission" date="2017-10" db="EMBL/GenBank/DDBJ databases">
        <title>Extensive intraspecific genome diversity in a model arbuscular mycorrhizal fungus.</title>
        <authorList>
            <person name="Chen E.C.H."/>
            <person name="Morin E."/>
            <person name="Baudet D."/>
            <person name="Noel J."/>
            <person name="Ndikumana S."/>
            <person name="Charron P."/>
            <person name="St-Onge C."/>
            <person name="Giorgi J."/>
            <person name="Grigoriev I.V."/>
            <person name="Roux C."/>
            <person name="Martin F.M."/>
            <person name="Corradi N."/>
        </authorList>
    </citation>
    <scope>NUCLEOTIDE SEQUENCE [LARGE SCALE GENOMIC DNA]</scope>
    <source>
        <strain evidence="3 4">A1</strain>
    </source>
</reference>
<dbReference type="AlphaFoldDB" id="A0A2N0RY41"/>